<dbReference type="InterPro" id="IPR002509">
    <property type="entry name" value="NODB_dom"/>
</dbReference>
<dbReference type="InterPro" id="IPR011330">
    <property type="entry name" value="Glyco_hydro/deAcase_b/a-brl"/>
</dbReference>
<keyword evidence="6" id="KW-1185">Reference proteome</keyword>
<dbReference type="SUPFAM" id="SSF88713">
    <property type="entry name" value="Glycoside hydrolase/deacetylase"/>
    <property type="match status" value="1"/>
</dbReference>
<dbReference type="InterPro" id="IPR050248">
    <property type="entry name" value="Polysacc_deacetylase_ArnD"/>
</dbReference>
<comment type="caution">
    <text evidence="5">The sequence shown here is derived from an EMBL/GenBank/DDBJ whole genome shotgun (WGS) entry which is preliminary data.</text>
</comment>
<evidence type="ECO:0000256" key="1">
    <source>
        <dbReference type="ARBA" id="ARBA00022723"/>
    </source>
</evidence>
<protein>
    <submittedName>
        <fullName evidence="5">Polysaccharide deacetylase family protein</fullName>
        <ecNumber evidence="5">3.-.-.-</ecNumber>
    </submittedName>
</protein>
<evidence type="ECO:0000256" key="2">
    <source>
        <dbReference type="ARBA" id="ARBA00022801"/>
    </source>
</evidence>
<dbReference type="PANTHER" id="PTHR10587">
    <property type="entry name" value="GLYCOSYL TRANSFERASE-RELATED"/>
    <property type="match status" value="1"/>
</dbReference>
<keyword evidence="1" id="KW-0479">Metal-binding</keyword>
<dbReference type="Proteomes" id="UP001254848">
    <property type="component" value="Unassembled WGS sequence"/>
</dbReference>
<organism evidence="5 6">
    <name type="scientific">Anaeroselena agilis</name>
    <dbReference type="NCBI Taxonomy" id="3063788"/>
    <lineage>
        <taxon>Bacteria</taxon>
        <taxon>Bacillati</taxon>
        <taxon>Bacillota</taxon>
        <taxon>Negativicutes</taxon>
        <taxon>Acetonemataceae</taxon>
        <taxon>Anaeroselena</taxon>
    </lineage>
</organism>
<reference evidence="5 6" key="1">
    <citation type="submission" date="2023-07" db="EMBL/GenBank/DDBJ databases">
        <title>The novel representative of Negativicutes class, Anaeroselena agilis gen. nov. sp. nov.</title>
        <authorList>
            <person name="Prokofeva M.I."/>
            <person name="Elcheninov A.G."/>
            <person name="Klyukina A."/>
            <person name="Kublanov I.V."/>
            <person name="Frolov E.N."/>
            <person name="Podosokorskaya O.A."/>
        </authorList>
    </citation>
    <scope>NUCLEOTIDE SEQUENCE [LARGE SCALE GENOMIC DNA]</scope>
    <source>
        <strain evidence="5 6">4137-cl</strain>
    </source>
</reference>
<name>A0ABU3NUF0_9FIRM</name>
<sequence length="240" mass="27042">MVITIVKKKLLLGIGLAALALLGSEVEKTLADNARVVKYIPTTHKIVALTFDDGPGKKTPEILSILRARNVRATFFVVGEMVEKYPQYVRDEFAGGHEVGNHTFTHVRLSHINKEKLLNELDRTDRLLAKTLGIKCTLFRPPGGGYDHTLLDEASRRDYTIVLWSVDSHDWYSSGEGIVRSVLRNTRPGGIILFHDGIGPLPTSKVLPLIIDRLKEQGYEFLTVSELLRYYEERPKYSVD</sequence>
<feature type="domain" description="NodB homology" evidence="4">
    <location>
        <begin position="45"/>
        <end position="222"/>
    </location>
</feature>
<evidence type="ECO:0000256" key="3">
    <source>
        <dbReference type="SAM" id="SignalP"/>
    </source>
</evidence>
<dbReference type="PANTHER" id="PTHR10587:SF133">
    <property type="entry name" value="CHITIN DEACETYLASE 1-RELATED"/>
    <property type="match status" value="1"/>
</dbReference>
<dbReference type="EMBL" id="JAUOZS010000001">
    <property type="protein sequence ID" value="MDT8900440.1"/>
    <property type="molecule type" value="Genomic_DNA"/>
</dbReference>
<dbReference type="Pfam" id="PF01522">
    <property type="entry name" value="Polysacc_deac_1"/>
    <property type="match status" value="1"/>
</dbReference>
<evidence type="ECO:0000313" key="6">
    <source>
        <dbReference type="Proteomes" id="UP001254848"/>
    </source>
</evidence>
<dbReference type="EC" id="3.-.-.-" evidence="5"/>
<gene>
    <name evidence="5" type="ORF">Q4T40_04180</name>
</gene>
<dbReference type="Gene3D" id="3.20.20.370">
    <property type="entry name" value="Glycoside hydrolase/deacetylase"/>
    <property type="match status" value="1"/>
</dbReference>
<dbReference type="PROSITE" id="PS51677">
    <property type="entry name" value="NODB"/>
    <property type="match status" value="1"/>
</dbReference>
<dbReference type="RefSeq" id="WP_413778985.1">
    <property type="nucleotide sequence ID" value="NZ_JAUOZS010000001.1"/>
</dbReference>
<proteinExistence type="predicted"/>
<feature type="chain" id="PRO_5047258711" evidence="3">
    <location>
        <begin position="24"/>
        <end position="240"/>
    </location>
</feature>
<evidence type="ECO:0000313" key="5">
    <source>
        <dbReference type="EMBL" id="MDT8900440.1"/>
    </source>
</evidence>
<evidence type="ECO:0000259" key="4">
    <source>
        <dbReference type="PROSITE" id="PS51677"/>
    </source>
</evidence>
<feature type="signal peptide" evidence="3">
    <location>
        <begin position="1"/>
        <end position="23"/>
    </location>
</feature>
<keyword evidence="2 5" id="KW-0378">Hydrolase</keyword>
<keyword evidence="3" id="KW-0732">Signal</keyword>
<dbReference type="GO" id="GO:0016787">
    <property type="term" value="F:hydrolase activity"/>
    <property type="evidence" value="ECO:0007669"/>
    <property type="project" value="UniProtKB-KW"/>
</dbReference>
<accession>A0ABU3NUF0</accession>
<dbReference type="CDD" id="cd10917">
    <property type="entry name" value="CE4_NodB_like_6s_7s"/>
    <property type="match status" value="1"/>
</dbReference>